<accession>A0AAP3UZC2</accession>
<organism evidence="2 3">
    <name type="scientific">Marinimicrococcus flavescens</name>
    <dbReference type="NCBI Taxonomy" id="3031815"/>
    <lineage>
        <taxon>Bacteria</taxon>
        <taxon>Pseudomonadati</taxon>
        <taxon>Pseudomonadota</taxon>
        <taxon>Alphaproteobacteria</taxon>
        <taxon>Geminicoccales</taxon>
        <taxon>Geminicoccaceae</taxon>
        <taxon>Marinimicrococcus</taxon>
    </lineage>
</organism>
<evidence type="ECO:0000256" key="1">
    <source>
        <dbReference type="SAM" id="SignalP"/>
    </source>
</evidence>
<keyword evidence="3" id="KW-1185">Reference proteome</keyword>
<reference evidence="2 3" key="1">
    <citation type="submission" date="2023-03" db="EMBL/GenBank/DDBJ databases">
        <title>YIM 152171 draft genome.</title>
        <authorList>
            <person name="Yang Z."/>
        </authorList>
    </citation>
    <scope>NUCLEOTIDE SEQUENCE [LARGE SCALE GENOMIC DNA]</scope>
    <source>
        <strain evidence="2 3">YIM 152171</strain>
    </source>
</reference>
<evidence type="ECO:0008006" key="4">
    <source>
        <dbReference type="Google" id="ProtNLM"/>
    </source>
</evidence>
<proteinExistence type="predicted"/>
<name>A0AAP3UZC2_9PROT</name>
<dbReference type="AlphaFoldDB" id="A0AAP3UZC2"/>
<sequence>MANRLPHGTRCLAALLPALLLGACSFTEKAPPPACPDPAIVDGMDSNETLEPGGSGPEAVAWRSAMLGFGGGCTYEDGGVRLRYTIDLAVAPGPAFGAQDRSVPVRYFVAVADPAGEIIDKQVFSTPVPVQPFGAPVVATEQIEQKIAGVMPGEGAAWRIYFGLELPREEALRRRAGRP</sequence>
<evidence type="ECO:0000313" key="2">
    <source>
        <dbReference type="EMBL" id="MDF1584915.1"/>
    </source>
</evidence>
<dbReference type="PROSITE" id="PS51257">
    <property type="entry name" value="PROKAR_LIPOPROTEIN"/>
    <property type="match status" value="1"/>
</dbReference>
<feature type="chain" id="PRO_5042943822" description="Lipoprotein" evidence="1">
    <location>
        <begin position="31"/>
        <end position="179"/>
    </location>
</feature>
<dbReference type="Proteomes" id="UP001301140">
    <property type="component" value="Unassembled WGS sequence"/>
</dbReference>
<protein>
    <recommendedName>
        <fullName evidence="4">Lipoprotein</fullName>
    </recommendedName>
</protein>
<gene>
    <name evidence="2" type="ORF">PZ740_00785</name>
</gene>
<comment type="caution">
    <text evidence="2">The sequence shown here is derived from an EMBL/GenBank/DDBJ whole genome shotgun (WGS) entry which is preliminary data.</text>
</comment>
<dbReference type="RefSeq" id="WP_327787323.1">
    <property type="nucleotide sequence ID" value="NZ_JARGEQ010000002.1"/>
</dbReference>
<evidence type="ECO:0000313" key="3">
    <source>
        <dbReference type="Proteomes" id="UP001301140"/>
    </source>
</evidence>
<feature type="signal peptide" evidence="1">
    <location>
        <begin position="1"/>
        <end position="30"/>
    </location>
</feature>
<keyword evidence="1" id="KW-0732">Signal</keyword>
<dbReference type="EMBL" id="JARGEQ010000002">
    <property type="protein sequence ID" value="MDF1584915.1"/>
    <property type="molecule type" value="Genomic_DNA"/>
</dbReference>